<dbReference type="PROSITE" id="PS50835">
    <property type="entry name" value="IG_LIKE"/>
    <property type="match status" value="1"/>
</dbReference>
<dbReference type="GO" id="GO:0002250">
    <property type="term" value="P:adaptive immune response"/>
    <property type="evidence" value="ECO:0007669"/>
    <property type="project" value="UniProtKB-KW"/>
</dbReference>
<sequence length="122" mass="13908">MKQVPWKGLGWLTEILFILVVQATLVVSGGDVRRPGESLHLFCQASGFTFSNIWMYWMRQAPGKGLELVSYISYNPNTLTYSDKVKGCFTISRDNAKSQLYLQMNSPKPEDMAIYYCVRQSP</sequence>
<feature type="chain" id="PRO_5025395049" description="Ig-like domain-containing protein" evidence="4">
    <location>
        <begin position="24"/>
        <end position="122"/>
    </location>
</feature>
<dbReference type="SMART" id="SM00406">
    <property type="entry name" value="IGv"/>
    <property type="match status" value="1"/>
</dbReference>
<feature type="domain" description="Ig-like" evidence="5">
    <location>
        <begin position="36"/>
        <end position="122"/>
    </location>
</feature>
<dbReference type="InterPro" id="IPR013106">
    <property type="entry name" value="Ig_V-set"/>
</dbReference>
<dbReference type="InterPro" id="IPR007110">
    <property type="entry name" value="Ig-like_dom"/>
</dbReference>
<dbReference type="Ensembl" id="ENSPTXT00000014712.1">
    <property type="protein sequence ID" value="ENSPTXP00000014262.1"/>
    <property type="gene ID" value="ENSPTXG00000009896.1"/>
</dbReference>
<reference evidence="6" key="2">
    <citation type="submission" date="2025-09" db="UniProtKB">
        <authorList>
            <consortium name="Ensembl"/>
        </authorList>
    </citation>
    <scope>IDENTIFICATION</scope>
</reference>
<evidence type="ECO:0000256" key="1">
    <source>
        <dbReference type="ARBA" id="ARBA00022859"/>
    </source>
</evidence>
<organism evidence="6 7">
    <name type="scientific">Pseudonaja textilis</name>
    <name type="common">Eastern brown snake</name>
    <dbReference type="NCBI Taxonomy" id="8673"/>
    <lineage>
        <taxon>Eukaryota</taxon>
        <taxon>Metazoa</taxon>
        <taxon>Chordata</taxon>
        <taxon>Craniata</taxon>
        <taxon>Vertebrata</taxon>
        <taxon>Euteleostomi</taxon>
        <taxon>Lepidosauria</taxon>
        <taxon>Squamata</taxon>
        <taxon>Bifurcata</taxon>
        <taxon>Unidentata</taxon>
        <taxon>Episquamata</taxon>
        <taxon>Toxicofera</taxon>
        <taxon>Serpentes</taxon>
        <taxon>Colubroidea</taxon>
        <taxon>Elapidae</taxon>
        <taxon>Hydrophiinae</taxon>
        <taxon>Pseudonaja</taxon>
    </lineage>
</organism>
<reference evidence="6" key="1">
    <citation type="submission" date="2025-08" db="UniProtKB">
        <authorList>
            <consortium name="Ensembl"/>
        </authorList>
    </citation>
    <scope>IDENTIFICATION</scope>
</reference>
<evidence type="ECO:0000313" key="7">
    <source>
        <dbReference type="Proteomes" id="UP000472273"/>
    </source>
</evidence>
<dbReference type="PANTHER" id="PTHR23266">
    <property type="entry name" value="IMMUNOGLOBULIN HEAVY CHAIN"/>
    <property type="match status" value="1"/>
</dbReference>
<keyword evidence="1" id="KW-0391">Immunity</keyword>
<evidence type="ECO:0000256" key="3">
    <source>
        <dbReference type="ARBA" id="ARBA00043265"/>
    </source>
</evidence>
<evidence type="ECO:0000259" key="5">
    <source>
        <dbReference type="PROSITE" id="PS50835"/>
    </source>
</evidence>
<dbReference type="GO" id="GO:0019814">
    <property type="term" value="C:immunoglobulin complex"/>
    <property type="evidence" value="ECO:0007669"/>
    <property type="project" value="UniProtKB-KW"/>
</dbReference>
<evidence type="ECO:0000256" key="4">
    <source>
        <dbReference type="SAM" id="SignalP"/>
    </source>
</evidence>
<name>A0A670YR76_PSETE</name>
<dbReference type="AlphaFoldDB" id="A0A670YR76"/>
<evidence type="ECO:0000313" key="6">
    <source>
        <dbReference type="Ensembl" id="ENSPTXP00000014262.1"/>
    </source>
</evidence>
<dbReference type="OMA" id="WISAINY"/>
<dbReference type="GeneTree" id="ENSGT01050000244936"/>
<keyword evidence="3" id="KW-1280">Immunoglobulin</keyword>
<accession>A0A670YR76</accession>
<dbReference type="InterPro" id="IPR036179">
    <property type="entry name" value="Ig-like_dom_sf"/>
</dbReference>
<keyword evidence="7" id="KW-1185">Reference proteome</keyword>
<keyword evidence="4" id="KW-0732">Signal</keyword>
<keyword evidence="2" id="KW-1064">Adaptive immunity</keyword>
<dbReference type="Proteomes" id="UP000472273">
    <property type="component" value="Unplaced"/>
</dbReference>
<dbReference type="GO" id="GO:0005576">
    <property type="term" value="C:extracellular region"/>
    <property type="evidence" value="ECO:0007669"/>
    <property type="project" value="UniProtKB-ARBA"/>
</dbReference>
<feature type="signal peptide" evidence="4">
    <location>
        <begin position="1"/>
        <end position="23"/>
    </location>
</feature>
<protein>
    <recommendedName>
        <fullName evidence="5">Ig-like domain-containing protein</fullName>
    </recommendedName>
</protein>
<dbReference type="Pfam" id="PF07686">
    <property type="entry name" value="V-set"/>
    <property type="match status" value="1"/>
</dbReference>
<proteinExistence type="predicted"/>
<dbReference type="FunFam" id="2.60.40.10:FF:002198">
    <property type="entry name" value="Immunoglobulin heavy variable 5-2"/>
    <property type="match status" value="1"/>
</dbReference>
<evidence type="ECO:0000256" key="2">
    <source>
        <dbReference type="ARBA" id="ARBA00023130"/>
    </source>
</evidence>
<dbReference type="InterPro" id="IPR013783">
    <property type="entry name" value="Ig-like_fold"/>
</dbReference>
<dbReference type="InterPro" id="IPR050199">
    <property type="entry name" value="IgHV"/>
</dbReference>
<dbReference type="Gene3D" id="2.60.40.10">
    <property type="entry name" value="Immunoglobulins"/>
    <property type="match status" value="1"/>
</dbReference>
<dbReference type="SUPFAM" id="SSF48726">
    <property type="entry name" value="Immunoglobulin"/>
    <property type="match status" value="1"/>
</dbReference>